<accession>A0A2T6ZZ73</accession>
<keyword evidence="1" id="KW-1133">Transmembrane helix</keyword>
<proteinExistence type="predicted"/>
<feature type="transmembrane region" description="Helical" evidence="1">
    <location>
        <begin position="12"/>
        <end position="31"/>
    </location>
</feature>
<dbReference type="AlphaFoldDB" id="A0A2T6ZZ73"/>
<reference evidence="2 3" key="1">
    <citation type="submission" date="2017-04" db="EMBL/GenBank/DDBJ databases">
        <title>Draft genome sequence of Tuber borchii Vittad., a whitish edible truffle.</title>
        <authorList>
            <consortium name="DOE Joint Genome Institute"/>
            <person name="Murat C."/>
            <person name="Kuo A."/>
            <person name="Barry K.W."/>
            <person name="Clum A."/>
            <person name="Dockter R.B."/>
            <person name="Fauchery L."/>
            <person name="Iotti M."/>
            <person name="Kohler A."/>
            <person name="Labutti K."/>
            <person name="Lindquist E.A."/>
            <person name="Lipzen A."/>
            <person name="Ohm R.A."/>
            <person name="Wang M."/>
            <person name="Grigoriev I.V."/>
            <person name="Zambonelli A."/>
            <person name="Martin F.M."/>
        </authorList>
    </citation>
    <scope>NUCLEOTIDE SEQUENCE [LARGE SCALE GENOMIC DNA]</scope>
    <source>
        <strain evidence="2 3">Tbo3840</strain>
    </source>
</reference>
<keyword evidence="1" id="KW-0472">Membrane</keyword>
<organism evidence="2 3">
    <name type="scientific">Tuber borchii</name>
    <name type="common">White truffle</name>
    <dbReference type="NCBI Taxonomy" id="42251"/>
    <lineage>
        <taxon>Eukaryota</taxon>
        <taxon>Fungi</taxon>
        <taxon>Dikarya</taxon>
        <taxon>Ascomycota</taxon>
        <taxon>Pezizomycotina</taxon>
        <taxon>Pezizomycetes</taxon>
        <taxon>Pezizales</taxon>
        <taxon>Tuberaceae</taxon>
        <taxon>Tuber</taxon>
    </lineage>
</organism>
<keyword evidence="3" id="KW-1185">Reference proteome</keyword>
<gene>
    <name evidence="2" type="ORF">B9Z19DRAFT_1078648</name>
</gene>
<protein>
    <submittedName>
        <fullName evidence="2">Uncharacterized protein</fullName>
    </submittedName>
</protein>
<dbReference type="Proteomes" id="UP000244722">
    <property type="component" value="Unassembled WGS sequence"/>
</dbReference>
<sequence>MFFKLQLSRFLFLRYFFLSFFLFSPLPLSLFPYLFRYSLGSCWFLVYSVIYLFIYALGAGRVQRSSSRISLCEGITHTVEKNYNVLARCPTLAPHNNPRRRGIRDISSHLLVGQSNKCESIGEQGGRESCPGERP</sequence>
<comment type="caution">
    <text evidence="2">The sequence shown here is derived from an EMBL/GenBank/DDBJ whole genome shotgun (WGS) entry which is preliminary data.</text>
</comment>
<name>A0A2T6ZZ73_TUBBO</name>
<evidence type="ECO:0000313" key="3">
    <source>
        <dbReference type="Proteomes" id="UP000244722"/>
    </source>
</evidence>
<dbReference type="EMBL" id="NESQ01000057">
    <property type="protein sequence ID" value="PUU80792.1"/>
    <property type="molecule type" value="Genomic_DNA"/>
</dbReference>
<feature type="transmembrane region" description="Helical" evidence="1">
    <location>
        <begin position="37"/>
        <end position="58"/>
    </location>
</feature>
<evidence type="ECO:0000313" key="2">
    <source>
        <dbReference type="EMBL" id="PUU80792.1"/>
    </source>
</evidence>
<evidence type="ECO:0000256" key="1">
    <source>
        <dbReference type="SAM" id="Phobius"/>
    </source>
</evidence>
<keyword evidence="1" id="KW-0812">Transmembrane</keyword>